<dbReference type="RefSeq" id="WP_046005543.1">
    <property type="nucleotide sequence ID" value="NZ_JXYA01000031.1"/>
</dbReference>
<accession>A0A0F4QJT3</accession>
<dbReference type="AlphaFoldDB" id="A0A0F4QJT3"/>
<reference evidence="7 8" key="1">
    <citation type="journal article" date="2015" name="BMC Genomics">
        <title>Genome mining reveals unlocked bioactive potential of marine Gram-negative bacteria.</title>
        <authorList>
            <person name="Machado H."/>
            <person name="Sonnenschein E.C."/>
            <person name="Melchiorsen J."/>
            <person name="Gram L."/>
        </authorList>
    </citation>
    <scope>NUCLEOTIDE SEQUENCE [LARGE SCALE GENOMIC DNA]</scope>
    <source>
        <strain evidence="7 8">S2471</strain>
    </source>
</reference>
<evidence type="ECO:0000256" key="3">
    <source>
        <dbReference type="ARBA" id="ARBA00023027"/>
    </source>
</evidence>
<keyword evidence="3" id="KW-0520">NAD</keyword>
<comment type="caution">
    <text evidence="7">The sequence shown here is derived from an EMBL/GenBank/DDBJ whole genome shotgun (WGS) entry which is preliminary data.</text>
</comment>
<evidence type="ECO:0000256" key="2">
    <source>
        <dbReference type="ARBA" id="ARBA00023002"/>
    </source>
</evidence>
<gene>
    <name evidence="7" type="ORF">TW77_13660</name>
</gene>
<protein>
    <submittedName>
        <fullName evidence="7">Glycerate dehydrogenase</fullName>
        <ecNumber evidence="7">1.1.1.29</ecNumber>
    </submittedName>
</protein>
<sequence length="315" mass="33818">MNIVVLDAATLAGVSLDPLRKFGTVTEYDTTSAEQLMSRIQSAEVVVTNKVVLNADTLSQLPNLRLICVAATGTNNIDLEAARAHNIAVTNVAGYSTPSVVLHTFTLLGNLMSNIHRYAQDCANGAWQRSDLFCRLDYPIHDLSGKRFVIVGYGNLGQAVAKVASAFGAEVVIAERPGQETVRAERVEFTEALRSADIVSIHCPLTDTTRDLFDADTLALLPAHAILLNTARGGIVNEQALADVLASKQLLGAGVDVLSVEPAAADNPLVQYQGNNLLLTPHTAWASQESITRLIQGIAENIDSFLQGREHNRLV</sequence>
<evidence type="ECO:0000256" key="1">
    <source>
        <dbReference type="ARBA" id="ARBA00005854"/>
    </source>
</evidence>
<dbReference type="PATRIC" id="fig|43658.5.peg.2880"/>
<dbReference type="InterPro" id="IPR006139">
    <property type="entry name" value="D-isomer_2_OHA_DH_cat_dom"/>
</dbReference>
<dbReference type="InterPro" id="IPR050418">
    <property type="entry name" value="D-iso_2-hydroxyacid_DH_PdxB"/>
</dbReference>
<name>A0A0F4QJT3_9GAMM</name>
<feature type="domain" description="D-isomer specific 2-hydroxyacid dehydrogenase catalytic" evidence="5">
    <location>
        <begin position="12"/>
        <end position="314"/>
    </location>
</feature>
<evidence type="ECO:0000313" key="8">
    <source>
        <dbReference type="Proteomes" id="UP000033452"/>
    </source>
</evidence>
<proteinExistence type="inferred from homology"/>
<evidence type="ECO:0000256" key="4">
    <source>
        <dbReference type="RuleBase" id="RU003719"/>
    </source>
</evidence>
<dbReference type="GO" id="GO:0008465">
    <property type="term" value="F:hydroxypyruvate reductase (NADH) activity"/>
    <property type="evidence" value="ECO:0007669"/>
    <property type="project" value="UniProtKB-EC"/>
</dbReference>
<keyword evidence="2 4" id="KW-0560">Oxidoreductase</keyword>
<dbReference type="InterPro" id="IPR006140">
    <property type="entry name" value="D-isomer_DH_NAD-bd"/>
</dbReference>
<feature type="domain" description="D-isomer specific 2-hydroxyacid dehydrogenase NAD-binding" evidence="6">
    <location>
        <begin position="106"/>
        <end position="284"/>
    </location>
</feature>
<evidence type="ECO:0000259" key="5">
    <source>
        <dbReference type="Pfam" id="PF00389"/>
    </source>
</evidence>
<dbReference type="CDD" id="cd12162">
    <property type="entry name" value="2-Hacid_dh_4"/>
    <property type="match status" value="1"/>
</dbReference>
<dbReference type="GO" id="GO:0051287">
    <property type="term" value="F:NAD binding"/>
    <property type="evidence" value="ECO:0007669"/>
    <property type="project" value="InterPro"/>
</dbReference>
<comment type="similarity">
    <text evidence="1 4">Belongs to the D-isomer specific 2-hydroxyacid dehydrogenase family.</text>
</comment>
<keyword evidence="8" id="KW-1185">Reference proteome</keyword>
<evidence type="ECO:0000313" key="7">
    <source>
        <dbReference type="EMBL" id="KJZ07911.1"/>
    </source>
</evidence>
<dbReference type="OrthoDB" id="9805416at2"/>
<dbReference type="EC" id="1.1.1.29" evidence="7"/>
<evidence type="ECO:0000259" key="6">
    <source>
        <dbReference type="Pfam" id="PF02826"/>
    </source>
</evidence>
<dbReference type="PANTHER" id="PTHR43761">
    <property type="entry name" value="D-ISOMER SPECIFIC 2-HYDROXYACID DEHYDROGENASE FAMILY PROTEIN (AFU_ORTHOLOGUE AFUA_1G13630)"/>
    <property type="match status" value="1"/>
</dbReference>
<dbReference type="EMBL" id="JXYA01000031">
    <property type="protein sequence ID" value="KJZ07911.1"/>
    <property type="molecule type" value="Genomic_DNA"/>
</dbReference>
<dbReference type="InterPro" id="IPR029753">
    <property type="entry name" value="D-isomer_DH_CS"/>
</dbReference>
<dbReference type="SUPFAM" id="SSF51735">
    <property type="entry name" value="NAD(P)-binding Rossmann-fold domains"/>
    <property type="match status" value="1"/>
</dbReference>
<organism evidence="7 8">
    <name type="scientific">Pseudoalteromonas rubra</name>
    <dbReference type="NCBI Taxonomy" id="43658"/>
    <lineage>
        <taxon>Bacteria</taxon>
        <taxon>Pseudomonadati</taxon>
        <taxon>Pseudomonadota</taxon>
        <taxon>Gammaproteobacteria</taxon>
        <taxon>Alteromonadales</taxon>
        <taxon>Pseudoalteromonadaceae</taxon>
        <taxon>Pseudoalteromonas</taxon>
    </lineage>
</organism>
<dbReference type="Pfam" id="PF02826">
    <property type="entry name" value="2-Hacid_dh_C"/>
    <property type="match status" value="1"/>
</dbReference>
<dbReference type="SUPFAM" id="SSF52283">
    <property type="entry name" value="Formate/glycerate dehydrogenase catalytic domain-like"/>
    <property type="match status" value="1"/>
</dbReference>
<dbReference type="InterPro" id="IPR036291">
    <property type="entry name" value="NAD(P)-bd_dom_sf"/>
</dbReference>
<dbReference type="Proteomes" id="UP000033452">
    <property type="component" value="Unassembled WGS sequence"/>
</dbReference>
<dbReference type="PANTHER" id="PTHR43761:SF1">
    <property type="entry name" value="D-ISOMER SPECIFIC 2-HYDROXYACID DEHYDROGENASE CATALYTIC DOMAIN-CONTAINING PROTEIN-RELATED"/>
    <property type="match status" value="1"/>
</dbReference>
<dbReference type="PROSITE" id="PS00670">
    <property type="entry name" value="D_2_HYDROXYACID_DH_2"/>
    <property type="match status" value="1"/>
</dbReference>
<dbReference type="Pfam" id="PF00389">
    <property type="entry name" value="2-Hacid_dh"/>
    <property type="match status" value="1"/>
</dbReference>
<dbReference type="Gene3D" id="3.40.50.720">
    <property type="entry name" value="NAD(P)-binding Rossmann-like Domain"/>
    <property type="match status" value="2"/>
</dbReference>